<dbReference type="KEGG" id="ota:OT_ostta09g00030"/>
<accession>A0A090M876</accession>
<gene>
    <name evidence="10" type="ORF">OT_ostta09g00030</name>
</gene>
<protein>
    <submittedName>
        <fullName evidence="10">ABC transporter, conserved site</fullName>
    </submittedName>
</protein>
<evidence type="ECO:0000256" key="4">
    <source>
        <dbReference type="ARBA" id="ARBA00022741"/>
    </source>
</evidence>
<dbReference type="RefSeq" id="XP_003080993.2">
    <property type="nucleotide sequence ID" value="XM_003080945.2"/>
</dbReference>
<dbReference type="PANTHER" id="PTHR48041">
    <property type="entry name" value="ABC TRANSPORTER G FAMILY MEMBER 28"/>
    <property type="match status" value="1"/>
</dbReference>
<keyword evidence="3 8" id="KW-0812">Transmembrane</keyword>
<keyword evidence="4" id="KW-0547">Nucleotide-binding</keyword>
<dbReference type="GeneID" id="9833527"/>
<dbReference type="InterPro" id="IPR003439">
    <property type="entry name" value="ABC_transporter-like_ATP-bd"/>
</dbReference>
<name>A0A090M876_OSTTA</name>
<keyword evidence="7 8" id="KW-0472">Membrane</keyword>
<feature type="transmembrane region" description="Helical" evidence="8">
    <location>
        <begin position="415"/>
        <end position="437"/>
    </location>
</feature>
<dbReference type="Proteomes" id="UP000009170">
    <property type="component" value="Unassembled WGS sequence"/>
</dbReference>
<feature type="transmembrane region" description="Helical" evidence="8">
    <location>
        <begin position="457"/>
        <end position="482"/>
    </location>
</feature>
<feature type="transmembrane region" description="Helical" evidence="8">
    <location>
        <begin position="590"/>
        <end position="611"/>
    </location>
</feature>
<dbReference type="InterPro" id="IPR013525">
    <property type="entry name" value="ABC2_TM"/>
</dbReference>
<dbReference type="GO" id="GO:0016020">
    <property type="term" value="C:membrane"/>
    <property type="evidence" value="ECO:0007669"/>
    <property type="project" value="UniProtKB-SubCell"/>
</dbReference>
<feature type="transmembrane region" description="Helical" evidence="8">
    <location>
        <begin position="494"/>
        <end position="515"/>
    </location>
</feature>
<dbReference type="InterPro" id="IPR043926">
    <property type="entry name" value="ABCG_dom"/>
</dbReference>
<dbReference type="SMART" id="SM00382">
    <property type="entry name" value="AAA"/>
    <property type="match status" value="1"/>
</dbReference>
<feature type="transmembrane region" description="Helical" evidence="8">
    <location>
        <begin position="551"/>
        <end position="570"/>
    </location>
</feature>
<evidence type="ECO:0000256" key="7">
    <source>
        <dbReference type="ARBA" id="ARBA00023136"/>
    </source>
</evidence>
<dbReference type="AlphaFoldDB" id="A0A090M876"/>
<proteinExistence type="predicted"/>
<dbReference type="GO" id="GO:0140359">
    <property type="term" value="F:ABC-type transporter activity"/>
    <property type="evidence" value="ECO:0007669"/>
    <property type="project" value="InterPro"/>
</dbReference>
<dbReference type="SUPFAM" id="SSF52540">
    <property type="entry name" value="P-loop containing nucleoside triphosphate hydrolases"/>
    <property type="match status" value="1"/>
</dbReference>
<dbReference type="Pfam" id="PF00005">
    <property type="entry name" value="ABC_tran"/>
    <property type="match status" value="1"/>
</dbReference>
<feature type="transmembrane region" description="Helical" evidence="8">
    <location>
        <begin position="384"/>
        <end position="403"/>
    </location>
</feature>
<dbReference type="Pfam" id="PF19055">
    <property type="entry name" value="ABC2_membrane_7"/>
    <property type="match status" value="1"/>
</dbReference>
<dbReference type="EMBL" id="CAID01000009">
    <property type="protein sequence ID" value="CEF98897.1"/>
    <property type="molecule type" value="Genomic_DNA"/>
</dbReference>
<feature type="domain" description="ABC transporter" evidence="9">
    <location>
        <begin position="36"/>
        <end position="282"/>
    </location>
</feature>
<dbReference type="GO" id="GO:0016887">
    <property type="term" value="F:ATP hydrolysis activity"/>
    <property type="evidence" value="ECO:0007669"/>
    <property type="project" value="InterPro"/>
</dbReference>
<keyword evidence="2" id="KW-0813">Transport</keyword>
<evidence type="ECO:0000256" key="6">
    <source>
        <dbReference type="ARBA" id="ARBA00022989"/>
    </source>
</evidence>
<reference evidence="10 11" key="2">
    <citation type="journal article" date="2014" name="BMC Genomics">
        <title>An improved genome of the model marine alga Ostreococcus tauri unfolds by assessing Illumina de novo assemblies.</title>
        <authorList>
            <person name="Blanc-Mathieu R."/>
            <person name="Verhelst B."/>
            <person name="Derelle E."/>
            <person name="Rombauts S."/>
            <person name="Bouget F.Y."/>
            <person name="Carre I."/>
            <person name="Chateau A."/>
            <person name="Eyre-Walker A."/>
            <person name="Grimsley N."/>
            <person name="Moreau H."/>
            <person name="Piegu B."/>
            <person name="Rivals E."/>
            <person name="Schackwitz W."/>
            <person name="Van de Peer Y."/>
            <person name="Piganeau G."/>
        </authorList>
    </citation>
    <scope>NUCLEOTIDE SEQUENCE [LARGE SCALE GENOMIC DNA]</scope>
    <source>
        <strain evidence="11">OTTH 0595 / CCAP 157/2 / RCC745</strain>
    </source>
</reference>
<dbReference type="OrthoDB" id="66620at2759"/>
<feature type="transmembrane region" description="Helical" evidence="8">
    <location>
        <begin position="521"/>
        <end position="539"/>
    </location>
</feature>
<dbReference type="Gene3D" id="3.40.50.300">
    <property type="entry name" value="P-loop containing nucleotide triphosphate hydrolases"/>
    <property type="match status" value="1"/>
</dbReference>
<evidence type="ECO:0000256" key="8">
    <source>
        <dbReference type="SAM" id="Phobius"/>
    </source>
</evidence>
<dbReference type="InterPro" id="IPR050352">
    <property type="entry name" value="ABCG_transporters"/>
</dbReference>
<dbReference type="Pfam" id="PF01061">
    <property type="entry name" value="ABC2_membrane"/>
    <property type="match status" value="1"/>
</dbReference>
<evidence type="ECO:0000313" key="10">
    <source>
        <dbReference type="EMBL" id="CEF98897.1"/>
    </source>
</evidence>
<evidence type="ECO:0000256" key="1">
    <source>
        <dbReference type="ARBA" id="ARBA00004141"/>
    </source>
</evidence>
<evidence type="ECO:0000256" key="2">
    <source>
        <dbReference type="ARBA" id="ARBA00022448"/>
    </source>
</evidence>
<evidence type="ECO:0000256" key="3">
    <source>
        <dbReference type="ARBA" id="ARBA00022692"/>
    </source>
</evidence>
<evidence type="ECO:0000313" key="11">
    <source>
        <dbReference type="Proteomes" id="UP000009170"/>
    </source>
</evidence>
<comment type="subcellular location">
    <subcellularLocation>
        <location evidence="1">Membrane</location>
        <topology evidence="1">Multi-pass membrane protein</topology>
    </subcellularLocation>
</comment>
<dbReference type="InterPro" id="IPR017871">
    <property type="entry name" value="ABC_transporter-like_CS"/>
</dbReference>
<evidence type="ECO:0000256" key="5">
    <source>
        <dbReference type="ARBA" id="ARBA00022840"/>
    </source>
</evidence>
<evidence type="ECO:0000259" key="9">
    <source>
        <dbReference type="PROSITE" id="PS50893"/>
    </source>
</evidence>
<dbReference type="InterPro" id="IPR027417">
    <property type="entry name" value="P-loop_NTPase"/>
</dbReference>
<dbReference type="PROSITE" id="PS50893">
    <property type="entry name" value="ABC_TRANSPORTER_2"/>
    <property type="match status" value="1"/>
</dbReference>
<sequence>MSNRSVVVNTDDVETFERDDARETPRDPRAFGCSRLAFRNLAFSLRSSSGDGSTTRTILEPTSGTFECGEMAAIMGPSGCGKTTLLDMLSGKKTATYTGDVYLNGLPRDQLFSRVTSYVPQEDVIPAHVTVFEAVAFVQELRSESKMNQSERRAAVDDVLSLLGIAELRDELVGDARVRGISGGQKRRVTLARGLAGGSQIVFADEPTTGLSSTDAENVSRAMAIASRRMGVTFVAVIHQPRVEVVDMFDSLILLTSNPGRAIYNGKFAGAAAYFAAAGAPVPSKGNPADFFLDVITPGAKGEKSNALATWYQDVQRKEVERRVDASLAGSKRATIDVLRETAKINGLDPASIHPSPIAATFLTQLRVLLNRNLTLTKRNKAGLRLRIGVSVMQGLIVGLAFYDIGSKPPISSLSFFFMMLQMGAIANMAIMPELIQTRLILKLEQADALYSTGASIIVQSSVNNVLAILGNFVTSIIMFSFSRVSWSKFSTVYGWALLNFLTVTNYLRVIAAVAPSPSESVQAAMPGLLFFILFNNFFVSRATAPVFIKWALYISPLAWTIEQIVTGVYGSNVEVQSFYGYDASDGRTWTALCVLLAEMALFQTLEVFLLKRSTFVKR</sequence>
<keyword evidence="11" id="KW-1185">Reference proteome</keyword>
<dbReference type="PANTHER" id="PTHR48041:SF91">
    <property type="entry name" value="ABC TRANSPORTER G FAMILY MEMBER 28"/>
    <property type="match status" value="1"/>
</dbReference>
<dbReference type="InterPro" id="IPR003593">
    <property type="entry name" value="AAA+_ATPase"/>
</dbReference>
<dbReference type="GO" id="GO:0005524">
    <property type="term" value="F:ATP binding"/>
    <property type="evidence" value="ECO:0007669"/>
    <property type="project" value="UniProtKB-KW"/>
</dbReference>
<reference evidence="11" key="1">
    <citation type="journal article" date="2006" name="Proc. Natl. Acad. Sci. U.S.A.">
        <title>Genome analysis of the smallest free-living eukaryote Ostreococcus tauri unveils many unique features.</title>
        <authorList>
            <person name="Derelle E."/>
            <person name="Ferraz C."/>
            <person name="Rombauts S."/>
            <person name="Rouze P."/>
            <person name="Worden A.Z."/>
            <person name="Robbens S."/>
            <person name="Partensky F."/>
            <person name="Degroeve S."/>
            <person name="Echeynie S."/>
            <person name="Cooke R."/>
            <person name="Saeys Y."/>
            <person name="Wuyts J."/>
            <person name="Jabbari K."/>
            <person name="Bowler C."/>
            <person name="Panaud O."/>
            <person name="Piegu B."/>
            <person name="Ball S.G."/>
            <person name="Ral J.-P."/>
            <person name="Bouget F.-Y."/>
            <person name="Piganeau G."/>
            <person name="De Baets B."/>
            <person name="Picard A."/>
            <person name="Delseny M."/>
            <person name="Demaille J."/>
            <person name="Van de Peer Y."/>
            <person name="Moreau H."/>
        </authorList>
    </citation>
    <scope>NUCLEOTIDE SEQUENCE [LARGE SCALE GENOMIC DNA]</scope>
    <source>
        <strain evidence="11">OTTH 0595 / CCAP 157/2 / RCC745</strain>
    </source>
</reference>
<dbReference type="InParanoid" id="A0A090M876"/>
<keyword evidence="6 8" id="KW-1133">Transmembrane helix</keyword>
<comment type="caution">
    <text evidence="10">The sequence shown here is derived from an EMBL/GenBank/DDBJ whole genome shotgun (WGS) entry which is preliminary data.</text>
</comment>
<organism evidence="10 11">
    <name type="scientific">Ostreococcus tauri</name>
    <name type="common">Marine green alga</name>
    <dbReference type="NCBI Taxonomy" id="70448"/>
    <lineage>
        <taxon>Eukaryota</taxon>
        <taxon>Viridiplantae</taxon>
        <taxon>Chlorophyta</taxon>
        <taxon>Mamiellophyceae</taxon>
        <taxon>Mamiellales</taxon>
        <taxon>Bathycoccaceae</taxon>
        <taxon>Ostreococcus</taxon>
    </lineage>
</organism>
<dbReference type="PROSITE" id="PS00211">
    <property type="entry name" value="ABC_TRANSPORTER_1"/>
    <property type="match status" value="1"/>
</dbReference>
<keyword evidence="5" id="KW-0067">ATP-binding</keyword>